<organism evidence="1 2">
    <name type="scientific">Tuber melanosporum (strain Mel28)</name>
    <name type="common">Perigord black truffle</name>
    <dbReference type="NCBI Taxonomy" id="656061"/>
    <lineage>
        <taxon>Eukaryota</taxon>
        <taxon>Fungi</taxon>
        <taxon>Dikarya</taxon>
        <taxon>Ascomycota</taxon>
        <taxon>Pezizomycotina</taxon>
        <taxon>Pezizomycetes</taxon>
        <taxon>Pezizales</taxon>
        <taxon>Tuberaceae</taxon>
        <taxon>Tuber</taxon>
    </lineage>
</organism>
<accession>D5GPF5</accession>
<dbReference type="GeneID" id="9186639"/>
<evidence type="ECO:0000313" key="1">
    <source>
        <dbReference type="EMBL" id="CAZ86398.1"/>
    </source>
</evidence>
<dbReference type="RefSeq" id="XP_002842207.1">
    <property type="nucleotide sequence ID" value="XM_002842161.1"/>
</dbReference>
<dbReference type="InParanoid" id="D5GPF5"/>
<proteinExistence type="predicted"/>
<dbReference type="Proteomes" id="UP000006911">
    <property type="component" value="Unassembled WGS sequence"/>
</dbReference>
<dbReference type="HOGENOM" id="CLU_2575591_0_0_1"/>
<keyword evidence="2" id="KW-1185">Reference proteome</keyword>
<dbReference type="KEGG" id="tml:GSTUM_00011820001"/>
<evidence type="ECO:0000313" key="2">
    <source>
        <dbReference type="Proteomes" id="UP000006911"/>
    </source>
</evidence>
<dbReference type="EMBL" id="FN430374">
    <property type="protein sequence ID" value="CAZ86398.1"/>
    <property type="molecule type" value="Genomic_DNA"/>
</dbReference>
<dbReference type="AlphaFoldDB" id="D5GPF5"/>
<sequence length="81" mass="9525">MLRDLEERAQSLRYLRKEAYEQDMETKTDFKTMKAGQRLIGWHVSAFVVAGTAEFGRLLSTFLTNGKCIFQRMLSNYRQKN</sequence>
<name>D5GPF5_TUBMM</name>
<protein>
    <submittedName>
        <fullName evidence="1">(Perigord truffle) hypothetical protein</fullName>
    </submittedName>
</protein>
<reference evidence="1 2" key="1">
    <citation type="journal article" date="2010" name="Nature">
        <title>Perigord black truffle genome uncovers evolutionary origins and mechanisms of symbiosis.</title>
        <authorList>
            <person name="Martin F."/>
            <person name="Kohler A."/>
            <person name="Murat C."/>
            <person name="Balestrini R."/>
            <person name="Coutinho P.M."/>
            <person name="Jaillon O."/>
            <person name="Montanini B."/>
            <person name="Morin E."/>
            <person name="Noel B."/>
            <person name="Percudani R."/>
            <person name="Porcel B."/>
            <person name="Rubini A."/>
            <person name="Amicucci A."/>
            <person name="Amselem J."/>
            <person name="Anthouard V."/>
            <person name="Arcioni S."/>
            <person name="Artiguenave F."/>
            <person name="Aury J.M."/>
            <person name="Ballario P."/>
            <person name="Bolchi A."/>
            <person name="Brenna A."/>
            <person name="Brun A."/>
            <person name="Buee M."/>
            <person name="Cantarel B."/>
            <person name="Chevalier G."/>
            <person name="Couloux A."/>
            <person name="Da Silva C."/>
            <person name="Denoeud F."/>
            <person name="Duplessis S."/>
            <person name="Ghignone S."/>
            <person name="Hilselberger B."/>
            <person name="Iotti M."/>
            <person name="Marcais B."/>
            <person name="Mello A."/>
            <person name="Miranda M."/>
            <person name="Pacioni G."/>
            <person name="Quesneville H."/>
            <person name="Riccioni C."/>
            <person name="Ruotolo R."/>
            <person name="Splivallo R."/>
            <person name="Stocchi V."/>
            <person name="Tisserant E."/>
            <person name="Viscomi A.R."/>
            <person name="Zambonelli A."/>
            <person name="Zampieri E."/>
            <person name="Henrissat B."/>
            <person name="Lebrun M.H."/>
            <person name="Paolocci F."/>
            <person name="Bonfante P."/>
            <person name="Ottonello S."/>
            <person name="Wincker P."/>
        </authorList>
    </citation>
    <scope>NUCLEOTIDE SEQUENCE [LARGE SCALE GENOMIC DNA]</scope>
    <source>
        <strain evidence="1 2">Mel28</strain>
    </source>
</reference>
<gene>
    <name evidence="1" type="ORF">GSTUM_00011820001</name>
</gene>